<name>A0AA42SRL5_AQUAC</name>
<organism evidence="1 2">
    <name type="scientific">Aquipseudomonas alcaligenes</name>
    <name type="common">Pseudomonas alcaligenes</name>
    <dbReference type="NCBI Taxonomy" id="43263"/>
    <lineage>
        <taxon>Bacteria</taxon>
        <taxon>Pseudomonadati</taxon>
        <taxon>Pseudomonadota</taxon>
        <taxon>Gammaproteobacteria</taxon>
        <taxon>Pseudomonadales</taxon>
        <taxon>Pseudomonadaceae</taxon>
        <taxon>Aquipseudomonas</taxon>
    </lineage>
</organism>
<protein>
    <submittedName>
        <fullName evidence="1">Uncharacterized protein</fullName>
    </submittedName>
</protein>
<proteinExistence type="predicted"/>
<sequence length="56" mass="6275">MPEHTGTSTEPTAWIAARDAFHRHALGKCPDCYPPLGRYCITGADLRAIYDRTPWS</sequence>
<accession>A0AA42SRL5</accession>
<reference evidence="1" key="1">
    <citation type="submission" date="2022-09" db="EMBL/GenBank/DDBJ databases">
        <title>Intensive care unit water sources are persistently colonized with multi-drug resistant bacteria and are the site of extensive horizontal gene transfer of antibiotic resistance genes.</title>
        <authorList>
            <person name="Diorio-Toth L."/>
        </authorList>
    </citation>
    <scope>NUCLEOTIDE SEQUENCE</scope>
    <source>
        <strain evidence="1">GD03990</strain>
    </source>
</reference>
<evidence type="ECO:0000313" key="2">
    <source>
        <dbReference type="Proteomes" id="UP001158730"/>
    </source>
</evidence>
<evidence type="ECO:0000313" key="1">
    <source>
        <dbReference type="EMBL" id="MDH1056340.1"/>
    </source>
</evidence>
<dbReference type="EMBL" id="JAOBYN010000015">
    <property type="protein sequence ID" value="MDH1056340.1"/>
    <property type="molecule type" value="Genomic_DNA"/>
</dbReference>
<dbReference type="Proteomes" id="UP001158730">
    <property type="component" value="Unassembled WGS sequence"/>
</dbReference>
<comment type="caution">
    <text evidence="1">The sequence shown here is derived from an EMBL/GenBank/DDBJ whole genome shotgun (WGS) entry which is preliminary data.</text>
</comment>
<dbReference type="RefSeq" id="WP_280054756.1">
    <property type="nucleotide sequence ID" value="NZ_JAOBYN010000015.1"/>
</dbReference>
<dbReference type="AlphaFoldDB" id="A0AA42SRL5"/>
<gene>
    <name evidence="1" type="ORF">N5C05_16465</name>
</gene>